<keyword evidence="4" id="KW-1185">Reference proteome</keyword>
<feature type="compositionally biased region" description="Acidic residues" evidence="1">
    <location>
        <begin position="481"/>
        <end position="491"/>
    </location>
</feature>
<dbReference type="InterPro" id="IPR011009">
    <property type="entry name" value="Kinase-like_dom_sf"/>
</dbReference>
<dbReference type="EMBL" id="JAJVDC020000040">
    <property type="protein sequence ID" value="KAL1631221.1"/>
    <property type="molecule type" value="Genomic_DNA"/>
</dbReference>
<dbReference type="InterPro" id="IPR051678">
    <property type="entry name" value="AGP_Transferase"/>
</dbReference>
<evidence type="ECO:0000313" key="4">
    <source>
        <dbReference type="Proteomes" id="UP001521116"/>
    </source>
</evidence>
<accession>A0ABR3SWE9</accession>
<feature type="compositionally biased region" description="Polar residues" evidence="1">
    <location>
        <begin position="538"/>
        <end position="548"/>
    </location>
</feature>
<feature type="region of interest" description="Disordered" evidence="1">
    <location>
        <begin position="471"/>
        <end position="563"/>
    </location>
</feature>
<dbReference type="Pfam" id="PF01636">
    <property type="entry name" value="APH"/>
    <property type="match status" value="1"/>
</dbReference>
<evidence type="ECO:0000256" key="1">
    <source>
        <dbReference type="SAM" id="MobiDB-lite"/>
    </source>
</evidence>
<evidence type="ECO:0000259" key="2">
    <source>
        <dbReference type="Pfam" id="PF01636"/>
    </source>
</evidence>
<dbReference type="Gene3D" id="1.10.510.10">
    <property type="entry name" value="Transferase(Phosphotransferase) domain 1"/>
    <property type="match status" value="1"/>
</dbReference>
<dbReference type="PANTHER" id="PTHR21310:SF15">
    <property type="entry name" value="AMINOGLYCOSIDE PHOSPHOTRANSFERASE DOMAIN-CONTAINING PROTEIN"/>
    <property type="match status" value="1"/>
</dbReference>
<dbReference type="SUPFAM" id="SSF56112">
    <property type="entry name" value="Protein kinase-like (PK-like)"/>
    <property type="match status" value="1"/>
</dbReference>
<name>A0ABR3SWE9_9PEZI</name>
<feature type="compositionally biased region" description="Polar residues" evidence="1">
    <location>
        <begin position="492"/>
        <end position="505"/>
    </location>
</feature>
<sequence>MSGTSSHHSHSSGASYDPLAPFAHVIAALCTDALPGLALDIRCKAFPNSHVPPPLTCQPTDHPITGAYNIVYELRFSDGVQWMLKVPKAGHSGSWDDSAASSLTTEVLAMKFLKRKTTIPLPTVYDFSAYMENRLNVPYILMEKIIGVSLSDFWYDRNFTREERRSRNGRLLPELAAAMLQMNSFTFDKGGSPLFDSEDRISGVGPLRLKDFNDEFASILKMSGDDGTSGDGDNYISVFREVGPFSTAGEQLSWALHDRKRTVPASHKYIEGWEKMLELFVSWIPETDAPLPKASGEPHVPEAQHQAFVLSHADFDTQNIIVTNDGHLAGFIDWDGIAIVPRSLGNERYPFWLMHDWNPFTYFYDEDKDQVRPHSHSFGGGCCPTKDSPDDLAFYRNLYQSAITDLSKTILSGSDGNKAAADSANLEESLRRVRSLTMNSLIITSLELACSSRWGSTEIMHHIWERIEEVIGDGSSTDSSTEADGDSDEEPTTSQAADINTNSPDLSEDAISAAVEPLSSESADGNKVPARDDKQEQHTAPSDSSTSECSDEQNEPSKLDEDRDYGNFIFYDVAIALAKDTLDEERYRKLKDGFERLFV</sequence>
<protein>
    <recommendedName>
        <fullName evidence="2">Aminoglycoside phosphotransferase domain-containing protein</fullName>
    </recommendedName>
</protein>
<dbReference type="Proteomes" id="UP001521116">
    <property type="component" value="Unassembled WGS sequence"/>
</dbReference>
<gene>
    <name evidence="3" type="ORF">SLS56_004468</name>
</gene>
<feature type="domain" description="Aminoglycoside phosphotransferase" evidence="2">
    <location>
        <begin position="67"/>
        <end position="336"/>
    </location>
</feature>
<evidence type="ECO:0000313" key="3">
    <source>
        <dbReference type="EMBL" id="KAL1631221.1"/>
    </source>
</evidence>
<comment type="caution">
    <text evidence="3">The sequence shown here is derived from an EMBL/GenBank/DDBJ whole genome shotgun (WGS) entry which is preliminary data.</text>
</comment>
<organism evidence="3 4">
    <name type="scientific">Neofusicoccum ribis</name>
    <dbReference type="NCBI Taxonomy" id="45134"/>
    <lineage>
        <taxon>Eukaryota</taxon>
        <taxon>Fungi</taxon>
        <taxon>Dikarya</taxon>
        <taxon>Ascomycota</taxon>
        <taxon>Pezizomycotina</taxon>
        <taxon>Dothideomycetes</taxon>
        <taxon>Dothideomycetes incertae sedis</taxon>
        <taxon>Botryosphaeriales</taxon>
        <taxon>Botryosphaeriaceae</taxon>
        <taxon>Neofusicoccum</taxon>
    </lineage>
</organism>
<dbReference type="PANTHER" id="PTHR21310">
    <property type="entry name" value="AMINOGLYCOSIDE PHOSPHOTRANSFERASE-RELATED-RELATED"/>
    <property type="match status" value="1"/>
</dbReference>
<dbReference type="InterPro" id="IPR002575">
    <property type="entry name" value="Aminoglycoside_PTrfase"/>
</dbReference>
<proteinExistence type="predicted"/>
<reference evidence="3 4" key="1">
    <citation type="submission" date="2024-02" db="EMBL/GenBank/DDBJ databases">
        <title>De novo assembly and annotation of 12 fungi associated with fruit tree decline syndrome in Ontario, Canada.</title>
        <authorList>
            <person name="Sulman M."/>
            <person name="Ellouze W."/>
            <person name="Ilyukhin E."/>
        </authorList>
    </citation>
    <scope>NUCLEOTIDE SEQUENCE [LARGE SCALE GENOMIC DNA]</scope>
    <source>
        <strain evidence="3 4">M1-105</strain>
    </source>
</reference>